<reference evidence="5" key="1">
    <citation type="submission" date="2016-12" db="EMBL/GenBank/DDBJ databases">
        <authorList>
            <person name="Varghese N."/>
            <person name="Submissions S."/>
        </authorList>
    </citation>
    <scope>NUCLEOTIDE SEQUENCE [LARGE SCALE GENOMIC DNA]</scope>
    <source>
        <strain evidence="5">DSM 25035</strain>
    </source>
</reference>
<dbReference type="InterPro" id="IPR000182">
    <property type="entry name" value="GNAT_dom"/>
</dbReference>
<proteinExistence type="predicted"/>
<evidence type="ECO:0000259" key="3">
    <source>
        <dbReference type="PROSITE" id="PS51186"/>
    </source>
</evidence>
<feature type="domain" description="N-acetyltransferase" evidence="3">
    <location>
        <begin position="2"/>
        <end position="135"/>
    </location>
</feature>
<dbReference type="PANTHER" id="PTHR43626">
    <property type="entry name" value="ACYL-COA N-ACYLTRANSFERASE"/>
    <property type="match status" value="1"/>
</dbReference>
<dbReference type="SUPFAM" id="SSF55729">
    <property type="entry name" value="Acyl-CoA N-acyltransferases (Nat)"/>
    <property type="match status" value="1"/>
</dbReference>
<dbReference type="AlphaFoldDB" id="A0A1M7ZD15"/>
<dbReference type="STRING" id="1073327.SAMN04488108_2252"/>
<evidence type="ECO:0000256" key="1">
    <source>
        <dbReference type="ARBA" id="ARBA00022679"/>
    </source>
</evidence>
<dbReference type="CDD" id="cd04301">
    <property type="entry name" value="NAT_SF"/>
    <property type="match status" value="1"/>
</dbReference>
<evidence type="ECO:0000313" key="4">
    <source>
        <dbReference type="EMBL" id="SHO62699.1"/>
    </source>
</evidence>
<protein>
    <submittedName>
        <fullName evidence="4">Acetyltransferase (GNAT) family protein</fullName>
    </submittedName>
</protein>
<dbReference type="InterPro" id="IPR045039">
    <property type="entry name" value="NSI-like"/>
</dbReference>
<dbReference type="Proteomes" id="UP000184609">
    <property type="component" value="Unassembled WGS sequence"/>
</dbReference>
<evidence type="ECO:0000313" key="5">
    <source>
        <dbReference type="Proteomes" id="UP000184609"/>
    </source>
</evidence>
<gene>
    <name evidence="4" type="ORF">SAMN04488108_2252</name>
</gene>
<name>A0A1M7ZD15_9BACT</name>
<dbReference type="RefSeq" id="WP_083586435.1">
    <property type="nucleotide sequence ID" value="NZ_FRXN01000003.1"/>
</dbReference>
<dbReference type="PANTHER" id="PTHR43626:SF4">
    <property type="entry name" value="GCN5-RELATED N-ACETYLTRANSFERASE 2, CHLOROPLASTIC"/>
    <property type="match status" value="1"/>
</dbReference>
<dbReference type="Gene3D" id="3.40.630.30">
    <property type="match status" value="1"/>
</dbReference>
<dbReference type="OrthoDB" id="9775804at2"/>
<organism evidence="4 5">
    <name type="scientific">Algoriphagus zhangzhouensis</name>
    <dbReference type="NCBI Taxonomy" id="1073327"/>
    <lineage>
        <taxon>Bacteria</taxon>
        <taxon>Pseudomonadati</taxon>
        <taxon>Bacteroidota</taxon>
        <taxon>Cytophagia</taxon>
        <taxon>Cytophagales</taxon>
        <taxon>Cyclobacteriaceae</taxon>
        <taxon>Algoriphagus</taxon>
    </lineage>
</organism>
<accession>A0A1M7ZD15</accession>
<dbReference type="Pfam" id="PF13673">
    <property type="entry name" value="Acetyltransf_10"/>
    <property type="match status" value="1"/>
</dbReference>
<dbReference type="EMBL" id="FRXN01000003">
    <property type="protein sequence ID" value="SHO62699.1"/>
    <property type="molecule type" value="Genomic_DNA"/>
</dbReference>
<dbReference type="GO" id="GO:0008080">
    <property type="term" value="F:N-acetyltransferase activity"/>
    <property type="evidence" value="ECO:0007669"/>
    <property type="project" value="InterPro"/>
</dbReference>
<sequence length="135" mass="15401">MITYQIEKEISLEEFVSILESSTLSKRRPMDNPTQLQRMISGSNLIITARVQGKLVGLLRALSDFSYRCFIADLAVDEVYQKQGIGKALIQEARNSAEDARLFLFAAEGAIPFYRKLGFYPHDHTYQLKPEDKLL</sequence>
<evidence type="ECO:0000256" key="2">
    <source>
        <dbReference type="ARBA" id="ARBA00023315"/>
    </source>
</evidence>
<keyword evidence="2" id="KW-0012">Acyltransferase</keyword>
<dbReference type="GO" id="GO:0005737">
    <property type="term" value="C:cytoplasm"/>
    <property type="evidence" value="ECO:0007669"/>
    <property type="project" value="TreeGrafter"/>
</dbReference>
<dbReference type="InterPro" id="IPR016181">
    <property type="entry name" value="Acyl_CoA_acyltransferase"/>
</dbReference>
<keyword evidence="5" id="KW-1185">Reference proteome</keyword>
<keyword evidence="1 4" id="KW-0808">Transferase</keyword>
<dbReference type="PROSITE" id="PS51186">
    <property type="entry name" value="GNAT"/>
    <property type="match status" value="1"/>
</dbReference>